<keyword evidence="10" id="KW-0472">Membrane</keyword>
<accession>A0ABU3F784</accession>
<keyword evidence="10" id="KW-0812">Transmembrane</keyword>
<keyword evidence="8" id="KW-0902">Two-component regulatory system</keyword>
<evidence type="ECO:0000256" key="9">
    <source>
        <dbReference type="SAM" id="Coils"/>
    </source>
</evidence>
<keyword evidence="9" id="KW-0175">Coiled coil</keyword>
<dbReference type="Gene3D" id="1.20.5.1930">
    <property type="match status" value="1"/>
</dbReference>
<gene>
    <name evidence="12" type="ORF">P7H27_01835</name>
</gene>
<comment type="caution">
    <text evidence="12">The sequence shown here is derived from an EMBL/GenBank/DDBJ whole genome shotgun (WGS) entry which is preliminary data.</text>
</comment>
<evidence type="ECO:0000256" key="10">
    <source>
        <dbReference type="SAM" id="Phobius"/>
    </source>
</evidence>
<evidence type="ECO:0000256" key="4">
    <source>
        <dbReference type="ARBA" id="ARBA00022679"/>
    </source>
</evidence>
<feature type="transmembrane region" description="Helical" evidence="10">
    <location>
        <begin position="118"/>
        <end position="136"/>
    </location>
</feature>
<keyword evidence="6 12" id="KW-0418">Kinase</keyword>
<evidence type="ECO:0000259" key="11">
    <source>
        <dbReference type="Pfam" id="PF07730"/>
    </source>
</evidence>
<evidence type="ECO:0000256" key="2">
    <source>
        <dbReference type="ARBA" id="ARBA00012438"/>
    </source>
</evidence>
<feature type="transmembrane region" description="Helical" evidence="10">
    <location>
        <begin position="94"/>
        <end position="111"/>
    </location>
</feature>
<dbReference type="InterPro" id="IPR036890">
    <property type="entry name" value="HATPase_C_sf"/>
</dbReference>
<feature type="domain" description="Signal transduction histidine kinase subgroup 3 dimerisation and phosphoacceptor" evidence="11">
    <location>
        <begin position="178"/>
        <end position="242"/>
    </location>
</feature>
<dbReference type="CDD" id="cd16917">
    <property type="entry name" value="HATPase_UhpB-NarQ-NarX-like"/>
    <property type="match status" value="1"/>
</dbReference>
<dbReference type="RefSeq" id="WP_311829284.1">
    <property type="nucleotide sequence ID" value="NZ_JARQAJ010000001.1"/>
</dbReference>
<reference evidence="12" key="1">
    <citation type="submission" date="2023-03" db="EMBL/GenBank/DDBJ databases">
        <authorList>
            <person name="Shen W."/>
            <person name="Cai J."/>
        </authorList>
    </citation>
    <scope>NUCLEOTIDE SEQUENCE</scope>
    <source>
        <strain evidence="12">P66-3</strain>
    </source>
</reference>
<proteinExistence type="predicted"/>
<dbReference type="Proteomes" id="UP001181046">
    <property type="component" value="Unassembled WGS sequence"/>
</dbReference>
<protein>
    <recommendedName>
        <fullName evidence="2">histidine kinase</fullName>
        <ecNumber evidence="2">2.7.13.3</ecNumber>
    </recommendedName>
</protein>
<dbReference type="InterPro" id="IPR050482">
    <property type="entry name" value="Sensor_HK_TwoCompSys"/>
</dbReference>
<feature type="transmembrane region" description="Helical" evidence="10">
    <location>
        <begin position="53"/>
        <end position="74"/>
    </location>
</feature>
<comment type="catalytic activity">
    <reaction evidence="1">
        <text>ATP + protein L-histidine = ADP + protein N-phospho-L-histidine.</text>
        <dbReference type="EC" id="2.7.13.3"/>
    </reaction>
</comment>
<dbReference type="PANTHER" id="PTHR24421">
    <property type="entry name" value="NITRATE/NITRITE SENSOR PROTEIN NARX-RELATED"/>
    <property type="match status" value="1"/>
</dbReference>
<organism evidence="12 13">
    <name type="scientific">Enterococcus xiangfangensis</name>
    <dbReference type="NCBI Taxonomy" id="1296537"/>
    <lineage>
        <taxon>Bacteria</taxon>
        <taxon>Bacillati</taxon>
        <taxon>Bacillota</taxon>
        <taxon>Bacilli</taxon>
        <taxon>Lactobacillales</taxon>
        <taxon>Enterococcaceae</taxon>
        <taxon>Enterococcus</taxon>
    </lineage>
</organism>
<keyword evidence="7" id="KW-0067">ATP-binding</keyword>
<dbReference type="EC" id="2.7.13.3" evidence="2"/>
<dbReference type="InterPro" id="IPR011712">
    <property type="entry name" value="Sig_transdc_His_kin_sub3_dim/P"/>
</dbReference>
<sequence length="379" mass="43047">MQRFNLIFSVLTAGSVLALLFVQQLPVLTIAVILLLVWLSLLLLSASFQKYRVIFLILQLVVVSVVSFFQPWAFYLLPGTITNFLVLKNYRGPILLGGGGLLLFYTVYLPNSAMRISGLLWILFVFFVSTTVASLAQEKRGLNDSSDMLRVERNRLASLFEQSIMNSEAREKEAILSERQRLIHEIHDELGHKLSGGLIQMEAAKAVYQKDAEQAEKLLDQAIATTREGIDDIRKILHSEAPVQETLNLNRIKTELQRFTDHYQIKTSFHYFGKVDQLSSFQWQVLLGNLKESLTNTLKYAEASEVTVHLHVFKGFLRFEVSNNGKKTKNYKKGLGILGMEERTAMLSGQLVIDTTRGFTVTTILPIRTEKNMRNLMDN</sequence>
<evidence type="ECO:0000256" key="1">
    <source>
        <dbReference type="ARBA" id="ARBA00000085"/>
    </source>
</evidence>
<evidence type="ECO:0000256" key="5">
    <source>
        <dbReference type="ARBA" id="ARBA00022741"/>
    </source>
</evidence>
<evidence type="ECO:0000313" key="12">
    <source>
        <dbReference type="EMBL" id="MDT2758519.1"/>
    </source>
</evidence>
<keyword evidence="10" id="KW-1133">Transmembrane helix</keyword>
<dbReference type="GO" id="GO:0016301">
    <property type="term" value="F:kinase activity"/>
    <property type="evidence" value="ECO:0007669"/>
    <property type="project" value="UniProtKB-KW"/>
</dbReference>
<evidence type="ECO:0000313" key="13">
    <source>
        <dbReference type="Proteomes" id="UP001181046"/>
    </source>
</evidence>
<keyword evidence="4" id="KW-0808">Transferase</keyword>
<keyword evidence="5" id="KW-0547">Nucleotide-binding</keyword>
<evidence type="ECO:0000256" key="8">
    <source>
        <dbReference type="ARBA" id="ARBA00023012"/>
    </source>
</evidence>
<feature type="coiled-coil region" evidence="9">
    <location>
        <begin position="198"/>
        <end position="225"/>
    </location>
</feature>
<name>A0ABU3F784_9ENTE</name>
<dbReference type="SUPFAM" id="SSF55874">
    <property type="entry name" value="ATPase domain of HSP90 chaperone/DNA topoisomerase II/histidine kinase"/>
    <property type="match status" value="1"/>
</dbReference>
<evidence type="ECO:0000256" key="7">
    <source>
        <dbReference type="ARBA" id="ARBA00022840"/>
    </source>
</evidence>
<keyword evidence="3" id="KW-0597">Phosphoprotein</keyword>
<dbReference type="Pfam" id="PF07730">
    <property type="entry name" value="HisKA_3"/>
    <property type="match status" value="1"/>
</dbReference>
<dbReference type="PANTHER" id="PTHR24421:SF10">
    <property type="entry name" value="NITRATE_NITRITE SENSOR PROTEIN NARQ"/>
    <property type="match status" value="1"/>
</dbReference>
<evidence type="ECO:0000256" key="3">
    <source>
        <dbReference type="ARBA" id="ARBA00022553"/>
    </source>
</evidence>
<keyword evidence="13" id="KW-1185">Reference proteome</keyword>
<dbReference type="EMBL" id="JARQAJ010000001">
    <property type="protein sequence ID" value="MDT2758519.1"/>
    <property type="molecule type" value="Genomic_DNA"/>
</dbReference>
<feature type="transmembrane region" description="Helical" evidence="10">
    <location>
        <begin position="28"/>
        <end position="46"/>
    </location>
</feature>
<dbReference type="Gene3D" id="3.30.565.10">
    <property type="entry name" value="Histidine kinase-like ATPase, C-terminal domain"/>
    <property type="match status" value="1"/>
</dbReference>
<evidence type="ECO:0000256" key="6">
    <source>
        <dbReference type="ARBA" id="ARBA00022777"/>
    </source>
</evidence>